<accession>A0A3B0YWA4</accession>
<organism evidence="1">
    <name type="scientific">hydrothermal vent metagenome</name>
    <dbReference type="NCBI Taxonomy" id="652676"/>
    <lineage>
        <taxon>unclassified sequences</taxon>
        <taxon>metagenomes</taxon>
        <taxon>ecological metagenomes</taxon>
    </lineage>
</organism>
<protein>
    <recommendedName>
        <fullName evidence="2">ABC transporter ATP-binding protein</fullName>
    </recommendedName>
</protein>
<dbReference type="AlphaFoldDB" id="A0A3B0YWA4"/>
<sequence length="39" mass="4446">KEYLVSASACAIWVSHDIEQLAGLCQRRYELHQGVLRVC</sequence>
<feature type="non-terminal residue" evidence="1">
    <location>
        <position position="1"/>
    </location>
</feature>
<proteinExistence type="predicted"/>
<name>A0A3B0YWA4_9ZZZZ</name>
<evidence type="ECO:0000313" key="1">
    <source>
        <dbReference type="EMBL" id="VAW72676.1"/>
    </source>
</evidence>
<dbReference type="EMBL" id="UOFJ01000679">
    <property type="protein sequence ID" value="VAW72676.1"/>
    <property type="molecule type" value="Genomic_DNA"/>
</dbReference>
<gene>
    <name evidence="1" type="ORF">MNBD_GAMMA10-2542</name>
</gene>
<evidence type="ECO:0008006" key="2">
    <source>
        <dbReference type="Google" id="ProtNLM"/>
    </source>
</evidence>
<reference evidence="1" key="1">
    <citation type="submission" date="2018-06" db="EMBL/GenBank/DDBJ databases">
        <authorList>
            <person name="Zhirakovskaya E."/>
        </authorList>
    </citation>
    <scope>NUCLEOTIDE SEQUENCE</scope>
</reference>